<sequence>MKSFYQILLLIVLSLGSIEITAQDGSGADDLAKQLQNPVANLISVPFQGNYDLNVGPEDGTKFLTNVQPVIPISISENWNLIGRAIIPIVKQCDVGINSGKQSGLGDAVISGFFSPKAPTKGGLIWGVGPAILAPTATKDELGSEKFGLGPTAVALKQIKSVTIGCLVNHIWSVAGKDDRADVNATFFQPFIAKNFSGGYALAFNTELTQNWDYDATSGTFHIVASKVVSFGSQMTQIFAGPRIHYGNGNPAEWGIRAGITLLFPTKS</sequence>
<organism evidence="2 3">
    <name type="scientific">Aestuariibaculum marinum</name>
    <dbReference type="NCBI Taxonomy" id="2683592"/>
    <lineage>
        <taxon>Bacteria</taxon>
        <taxon>Pseudomonadati</taxon>
        <taxon>Bacteroidota</taxon>
        <taxon>Flavobacteriia</taxon>
        <taxon>Flavobacteriales</taxon>
        <taxon>Flavobacteriaceae</taxon>
    </lineage>
</organism>
<accession>A0A8J6U4R6</accession>
<dbReference type="RefSeq" id="WP_188223533.1">
    <property type="nucleotide sequence ID" value="NZ_JACVXD010000004.1"/>
</dbReference>
<proteinExistence type="predicted"/>
<keyword evidence="1" id="KW-0732">Signal</keyword>
<name>A0A8J6U4R6_9FLAO</name>
<dbReference type="AlphaFoldDB" id="A0A8J6U4R6"/>
<evidence type="ECO:0000256" key="1">
    <source>
        <dbReference type="SAM" id="SignalP"/>
    </source>
</evidence>
<gene>
    <name evidence="2" type="ORF">ICJ85_09375</name>
</gene>
<keyword evidence="3" id="KW-1185">Reference proteome</keyword>
<dbReference type="Proteomes" id="UP000621516">
    <property type="component" value="Unassembled WGS sequence"/>
</dbReference>
<evidence type="ECO:0000313" key="3">
    <source>
        <dbReference type="Proteomes" id="UP000621516"/>
    </source>
</evidence>
<dbReference type="EMBL" id="JACVXD010000004">
    <property type="protein sequence ID" value="MBD0824232.1"/>
    <property type="molecule type" value="Genomic_DNA"/>
</dbReference>
<feature type="chain" id="PRO_5035232591" evidence="1">
    <location>
        <begin position="23"/>
        <end position="268"/>
    </location>
</feature>
<comment type="caution">
    <text evidence="2">The sequence shown here is derived from an EMBL/GenBank/DDBJ whole genome shotgun (WGS) entry which is preliminary data.</text>
</comment>
<evidence type="ECO:0000313" key="2">
    <source>
        <dbReference type="EMBL" id="MBD0824232.1"/>
    </source>
</evidence>
<protein>
    <submittedName>
        <fullName evidence="2">Transporter</fullName>
    </submittedName>
</protein>
<reference evidence="2 3" key="1">
    <citation type="journal article" date="2018" name="J. Microbiol.">
        <title>Aestuariibaculum marinum sp. nov., a marine bacterium isolated from seawater in South Korea.</title>
        <authorList>
            <person name="Choi J."/>
            <person name="Lee D."/>
            <person name="Jang J.H."/>
            <person name="Cha S."/>
            <person name="Seo T."/>
        </authorList>
    </citation>
    <scope>NUCLEOTIDE SEQUENCE [LARGE SCALE GENOMIC DNA]</scope>
    <source>
        <strain evidence="2 3">IP7</strain>
    </source>
</reference>
<feature type="signal peptide" evidence="1">
    <location>
        <begin position="1"/>
        <end position="22"/>
    </location>
</feature>